<proteinExistence type="inferred from homology"/>
<sequence>MVDEEKELNEQELEVKEENEELEQQDSDSSELTNEDLSETDEQFSELEAELAKEKEEKEKYIDRLQRLQAEFSNYRKRVTKEKEMLATQAKKDFILELLPVIDNFERALESSETSEDTASLLEGVEMIYRQIKNLLTKNGVEEIVTVGEEFDPNFHNAVMKEASEEYESGIIIEELQKGYSFNNIAIRPAMVKVAE</sequence>
<dbReference type="GO" id="GO:0000774">
    <property type="term" value="F:adenyl-nucleotide exchange factor activity"/>
    <property type="evidence" value="ECO:0007669"/>
    <property type="project" value="InterPro"/>
</dbReference>
<comment type="function">
    <text evidence="7 10 11">Participates actively in the response to hyperosmotic and heat shock by preventing the aggregation of stress-denatured proteins, in association with DnaK and GrpE. It is the nucleotide exchange factor for DnaK and may function as a thermosensor. Unfolded proteins bind initially to DnaJ; upon interaction with the DnaJ-bound protein, DnaK hydrolyzes its bound ATP, resulting in the formation of a stable complex. GrpE releases ADP from DnaK; ATP binding to DnaK triggers the release of the substrate protein, thus completing the reaction cycle. Several rounds of ATP-dependent interactions between DnaJ, DnaK and GrpE are required for fully efficient folding.</text>
</comment>
<keyword evidence="6 10" id="KW-0143">Chaperone</keyword>
<dbReference type="PROSITE" id="PS01071">
    <property type="entry name" value="GRPE"/>
    <property type="match status" value="1"/>
</dbReference>
<comment type="caution">
    <text evidence="14">The sequence shown here is derived from an EMBL/GenBank/DDBJ whole genome shotgun (WGS) entry which is preliminary data.</text>
</comment>
<name>A0A4R8GY01_9FIRM</name>
<evidence type="ECO:0000256" key="6">
    <source>
        <dbReference type="ARBA" id="ARBA00023186"/>
    </source>
</evidence>
<dbReference type="PRINTS" id="PR00773">
    <property type="entry name" value="GRPEPROTEIN"/>
</dbReference>
<dbReference type="InterPro" id="IPR009012">
    <property type="entry name" value="GrpE_head"/>
</dbReference>
<evidence type="ECO:0000256" key="12">
    <source>
        <dbReference type="RuleBase" id="RU004478"/>
    </source>
</evidence>
<evidence type="ECO:0000256" key="1">
    <source>
        <dbReference type="ARBA" id="ARBA00004496"/>
    </source>
</evidence>
<evidence type="ECO:0000256" key="2">
    <source>
        <dbReference type="ARBA" id="ARBA00009054"/>
    </source>
</evidence>
<evidence type="ECO:0000256" key="8">
    <source>
        <dbReference type="ARBA" id="ARBA00072274"/>
    </source>
</evidence>
<evidence type="ECO:0000256" key="13">
    <source>
        <dbReference type="SAM" id="MobiDB-lite"/>
    </source>
</evidence>
<dbReference type="GO" id="GO:0051082">
    <property type="term" value="F:unfolded protein binding"/>
    <property type="evidence" value="ECO:0007669"/>
    <property type="project" value="TreeGrafter"/>
</dbReference>
<dbReference type="Gene3D" id="3.90.20.20">
    <property type="match status" value="1"/>
</dbReference>
<dbReference type="GO" id="GO:0005737">
    <property type="term" value="C:cytoplasm"/>
    <property type="evidence" value="ECO:0007669"/>
    <property type="project" value="UniProtKB-SubCell"/>
</dbReference>
<dbReference type="EMBL" id="SOEG01000016">
    <property type="protein sequence ID" value="TDX51075.1"/>
    <property type="molecule type" value="Genomic_DNA"/>
</dbReference>
<dbReference type="PANTHER" id="PTHR21237:SF23">
    <property type="entry name" value="GRPE PROTEIN HOMOLOG, MITOCHONDRIAL"/>
    <property type="match status" value="1"/>
</dbReference>
<accession>A0A4R8GY01</accession>
<dbReference type="HAMAP" id="MF_01151">
    <property type="entry name" value="GrpE"/>
    <property type="match status" value="1"/>
</dbReference>
<dbReference type="AlphaFoldDB" id="A0A4R8GY01"/>
<dbReference type="GO" id="GO:0051087">
    <property type="term" value="F:protein-folding chaperone binding"/>
    <property type="evidence" value="ECO:0007669"/>
    <property type="project" value="InterPro"/>
</dbReference>
<dbReference type="Pfam" id="PF01025">
    <property type="entry name" value="GrpE"/>
    <property type="match status" value="1"/>
</dbReference>
<dbReference type="GO" id="GO:0006457">
    <property type="term" value="P:protein folding"/>
    <property type="evidence" value="ECO:0007669"/>
    <property type="project" value="InterPro"/>
</dbReference>
<dbReference type="SUPFAM" id="SSF51064">
    <property type="entry name" value="Head domain of nucleotide exchange factor GrpE"/>
    <property type="match status" value="1"/>
</dbReference>
<evidence type="ECO:0000256" key="3">
    <source>
        <dbReference type="ARBA" id="ARBA00011738"/>
    </source>
</evidence>
<comment type="subunit">
    <text evidence="3 10">Homodimer.</text>
</comment>
<dbReference type="STRING" id="926561.GCA_000379025_00592"/>
<evidence type="ECO:0000256" key="10">
    <source>
        <dbReference type="HAMAP-Rule" id="MF_01151"/>
    </source>
</evidence>
<evidence type="ECO:0000256" key="11">
    <source>
        <dbReference type="RuleBase" id="RU000639"/>
    </source>
</evidence>
<evidence type="ECO:0000256" key="4">
    <source>
        <dbReference type="ARBA" id="ARBA00022490"/>
    </source>
</evidence>
<evidence type="ECO:0000313" key="14">
    <source>
        <dbReference type="EMBL" id="TDX51075.1"/>
    </source>
</evidence>
<dbReference type="GO" id="GO:0042803">
    <property type="term" value="F:protein homodimerization activity"/>
    <property type="evidence" value="ECO:0007669"/>
    <property type="project" value="InterPro"/>
</dbReference>
<dbReference type="CDD" id="cd00446">
    <property type="entry name" value="GrpE"/>
    <property type="match status" value="1"/>
</dbReference>
<dbReference type="FunFam" id="2.30.22.10:FF:000001">
    <property type="entry name" value="Protein GrpE"/>
    <property type="match status" value="1"/>
</dbReference>
<keyword evidence="4 10" id="KW-0963">Cytoplasm</keyword>
<dbReference type="InterPro" id="IPR000740">
    <property type="entry name" value="GrpE"/>
</dbReference>
<keyword evidence="15" id="KW-1185">Reference proteome</keyword>
<feature type="region of interest" description="Disordered" evidence="13">
    <location>
        <begin position="1"/>
        <end position="52"/>
    </location>
</feature>
<comment type="similarity">
    <text evidence="2 10 12">Belongs to the GrpE family.</text>
</comment>
<dbReference type="InterPro" id="IPR013805">
    <property type="entry name" value="GrpE_CC"/>
</dbReference>
<dbReference type="SUPFAM" id="SSF58014">
    <property type="entry name" value="Coiled-coil domain of nucleotide exchange factor GrpE"/>
    <property type="match status" value="1"/>
</dbReference>
<dbReference type="Gene3D" id="2.30.22.10">
    <property type="entry name" value="Head domain of nucleotide exchange factor GrpE"/>
    <property type="match status" value="1"/>
</dbReference>
<comment type="subcellular location">
    <subcellularLocation>
        <location evidence="1 10">Cytoplasm</location>
    </subcellularLocation>
</comment>
<evidence type="ECO:0000256" key="9">
    <source>
        <dbReference type="ARBA" id="ARBA00076414"/>
    </source>
</evidence>
<evidence type="ECO:0000313" key="15">
    <source>
        <dbReference type="Proteomes" id="UP000295832"/>
    </source>
</evidence>
<evidence type="ECO:0000256" key="7">
    <source>
        <dbReference type="ARBA" id="ARBA00053401"/>
    </source>
</evidence>
<dbReference type="Proteomes" id="UP000295832">
    <property type="component" value="Unassembled WGS sequence"/>
</dbReference>
<dbReference type="PANTHER" id="PTHR21237">
    <property type="entry name" value="GRPE PROTEIN"/>
    <property type="match status" value="1"/>
</dbReference>
<evidence type="ECO:0000256" key="5">
    <source>
        <dbReference type="ARBA" id="ARBA00023016"/>
    </source>
</evidence>
<dbReference type="NCBIfam" id="NF010738">
    <property type="entry name" value="PRK14140.1"/>
    <property type="match status" value="1"/>
</dbReference>
<reference evidence="14 15" key="1">
    <citation type="submission" date="2019-03" db="EMBL/GenBank/DDBJ databases">
        <title>Subsurface microbial communities from deep shales in Ohio and West Virginia, USA.</title>
        <authorList>
            <person name="Wrighton K."/>
        </authorList>
    </citation>
    <scope>NUCLEOTIDE SEQUENCE [LARGE SCALE GENOMIC DNA]</scope>
    <source>
        <strain evidence="14 15">MSL 6dP</strain>
    </source>
</reference>
<organism evidence="14 15">
    <name type="scientific">Orenia marismortui</name>
    <dbReference type="NCBI Taxonomy" id="46469"/>
    <lineage>
        <taxon>Bacteria</taxon>
        <taxon>Bacillati</taxon>
        <taxon>Bacillota</taxon>
        <taxon>Clostridia</taxon>
        <taxon>Halanaerobiales</taxon>
        <taxon>Halobacteroidaceae</taxon>
        <taxon>Orenia</taxon>
    </lineage>
</organism>
<feature type="compositionally biased region" description="Acidic residues" evidence="13">
    <location>
        <begin position="1"/>
        <end position="49"/>
    </location>
</feature>
<protein>
    <recommendedName>
        <fullName evidence="8 10">Protein GrpE</fullName>
    </recommendedName>
    <alternativeName>
        <fullName evidence="9 10">HSP-70 cofactor</fullName>
    </alternativeName>
</protein>
<dbReference type="RefSeq" id="WP_134117128.1">
    <property type="nucleotide sequence ID" value="NZ_SOEG01000016.1"/>
</dbReference>
<keyword evidence="5 10" id="KW-0346">Stress response</keyword>
<gene>
    <name evidence="10" type="primary">grpE</name>
    <name evidence="14" type="ORF">C7959_11653</name>
</gene>